<reference evidence="4" key="1">
    <citation type="submission" date="2015-03" db="EMBL/GenBank/DDBJ databases">
        <authorList>
            <consortium name="Pathogen Informatics"/>
        </authorList>
    </citation>
    <scope>NUCLEOTIDE SEQUENCE [LARGE SCALE GENOMIC DNA]</scope>
    <source>
        <strain evidence="4">A125KOH2</strain>
    </source>
</reference>
<proteinExistence type="predicted"/>
<sequence length="39" mass="4845">MHFVLIKGRMRPFTFLYNFIFKKKLYLLLSRTSITHNLR</sequence>
<organism evidence="1 4">
    <name type="scientific">Yersinia pekkanenii</name>
    <dbReference type="NCBI Taxonomy" id="1288385"/>
    <lineage>
        <taxon>Bacteria</taxon>
        <taxon>Pseudomonadati</taxon>
        <taxon>Pseudomonadota</taxon>
        <taxon>Gammaproteobacteria</taxon>
        <taxon>Enterobacterales</taxon>
        <taxon>Yersiniaceae</taxon>
        <taxon>Yersinia</taxon>
    </lineage>
</organism>
<name>A0A0T9QJR4_9GAMM</name>
<dbReference type="EMBL" id="CWJL01000020">
    <property type="protein sequence ID" value="CRY68361.1"/>
    <property type="molecule type" value="Genomic_DNA"/>
</dbReference>
<dbReference type="AlphaFoldDB" id="A0A0T9QJR4"/>
<evidence type="ECO:0000313" key="4">
    <source>
        <dbReference type="Proteomes" id="UP000045840"/>
    </source>
</evidence>
<keyword evidence="3" id="KW-1185">Reference proteome</keyword>
<protein>
    <submittedName>
        <fullName evidence="1">Uncharacterized protein</fullName>
    </submittedName>
</protein>
<accession>A0A0T9QJR4</accession>
<evidence type="ECO:0000313" key="1">
    <source>
        <dbReference type="EMBL" id="CNI15205.1"/>
    </source>
</evidence>
<reference evidence="1" key="2">
    <citation type="submission" date="2015-03" db="EMBL/GenBank/DDBJ databases">
        <authorList>
            <person name="Murphy D."/>
        </authorList>
    </citation>
    <scope>NUCLEOTIDE SEQUENCE [LARGE SCALE GENOMIC DNA]</scope>
    <source>
        <strain evidence="1">A125KOH2</strain>
    </source>
</reference>
<reference evidence="2 3" key="3">
    <citation type="submission" date="2015-03" db="EMBL/GenBank/DDBJ databases">
        <authorList>
            <consortium name="Pathogen Informatics"/>
            <person name="Murphy D."/>
        </authorList>
    </citation>
    <scope>NUCLEOTIDE SEQUENCE [LARGE SCALE GENOMIC DNA]</scope>
    <source>
        <strain evidence="3">type strain: CIP110230</strain>
        <strain evidence="2">Type strain: CIP110230</strain>
    </source>
</reference>
<dbReference type="Proteomes" id="UP000044625">
    <property type="component" value="Unassembled WGS sequence"/>
</dbReference>
<evidence type="ECO:0000313" key="3">
    <source>
        <dbReference type="Proteomes" id="UP000044625"/>
    </source>
</evidence>
<dbReference type="Proteomes" id="UP000045840">
    <property type="component" value="Unassembled WGS sequence"/>
</dbReference>
<dbReference type="EMBL" id="CQAZ01000030">
    <property type="protein sequence ID" value="CNI15205.1"/>
    <property type="molecule type" value="Genomic_DNA"/>
</dbReference>
<evidence type="ECO:0000313" key="2">
    <source>
        <dbReference type="EMBL" id="CRY68361.1"/>
    </source>
</evidence>
<gene>
    <name evidence="1" type="ORF">ERS008529_03228</name>
    <name evidence="2" type="ORF">ERS137968_03470</name>
</gene>